<dbReference type="InterPro" id="IPR028202">
    <property type="entry name" value="Reductase_C"/>
</dbReference>
<dbReference type="OrthoDB" id="3568330at2"/>
<feature type="domain" description="FAD/NAD(P)-binding" evidence="5">
    <location>
        <begin position="15"/>
        <end position="317"/>
    </location>
</feature>
<dbReference type="Gene3D" id="3.30.390.30">
    <property type="match status" value="1"/>
</dbReference>
<evidence type="ECO:0000259" key="6">
    <source>
        <dbReference type="Pfam" id="PF14759"/>
    </source>
</evidence>
<sequence length="422" mass="44904">MTQEISPLPDVTSRHVAIVGASLAGIAAAEELRSAGFTGRVTVIDAEPDLPYDRPPLSKQFLTSGLAEERLLLKPEDWYSEADVRLELGERAVGLTPTAAPGESVTVELESGRRIEADDVVVATGGRAIEIPVASDEAAIHTLRTVSDARALQQALTSSTGELLVVGAGFIGLEVTSAAAALGWQVTVVDRAAAPLCRVLPADVVSLCLADLPGDRVELICNADLRSIEGAEGRLTAEFADGSLRAFDEVVAGIGMVPNLEWLRSAPVEIGDGIVCDGTGRTSMPHVWAAGDVSRWPNTATGLQIRTEQWQSAREQGRIVGRSLLGSREVWSTPPYFWTELFGRRVQVVGACDATMSVRVVTGERQRAIALVGDDALRAVVAIGNPRWAALGRRWLTEAIELEDAAHQAQELVSAATTKQPQ</sequence>
<dbReference type="GO" id="GO:0005737">
    <property type="term" value="C:cytoplasm"/>
    <property type="evidence" value="ECO:0007669"/>
    <property type="project" value="TreeGrafter"/>
</dbReference>
<keyword evidence="2" id="KW-0285">Flavoprotein</keyword>
<comment type="cofactor">
    <cofactor evidence="1">
        <name>FAD</name>
        <dbReference type="ChEBI" id="CHEBI:57692"/>
    </cofactor>
</comment>
<reference evidence="7 8" key="1">
    <citation type="submission" date="2019-07" db="EMBL/GenBank/DDBJ databases">
        <authorList>
            <person name="Zhao L.H."/>
        </authorList>
    </citation>
    <scope>NUCLEOTIDE SEQUENCE [LARGE SCALE GENOMIC DNA]</scope>
    <source>
        <strain evidence="7 8">Co35</strain>
    </source>
</reference>
<dbReference type="InterPro" id="IPR050446">
    <property type="entry name" value="FAD-oxidoreductase/Apoptosis"/>
</dbReference>
<keyword evidence="4" id="KW-0560">Oxidoreductase</keyword>
<gene>
    <name evidence="7" type="ORF">FNM00_13915</name>
</gene>
<evidence type="ECO:0000256" key="3">
    <source>
        <dbReference type="ARBA" id="ARBA00022827"/>
    </source>
</evidence>
<keyword evidence="8" id="KW-1185">Reference proteome</keyword>
<evidence type="ECO:0000256" key="4">
    <source>
        <dbReference type="ARBA" id="ARBA00023002"/>
    </source>
</evidence>
<dbReference type="Pfam" id="PF07992">
    <property type="entry name" value="Pyr_redox_2"/>
    <property type="match status" value="1"/>
</dbReference>
<dbReference type="PRINTS" id="PR00368">
    <property type="entry name" value="FADPNR"/>
</dbReference>
<proteinExistence type="predicted"/>
<dbReference type="SUPFAM" id="SSF51905">
    <property type="entry name" value="FAD/NAD(P)-binding domain"/>
    <property type="match status" value="1"/>
</dbReference>
<dbReference type="PANTHER" id="PTHR43557">
    <property type="entry name" value="APOPTOSIS-INDUCING FACTOR 1"/>
    <property type="match status" value="1"/>
</dbReference>
<dbReference type="EMBL" id="VLNT01000012">
    <property type="protein sequence ID" value="TSD58749.1"/>
    <property type="molecule type" value="Genomic_DNA"/>
</dbReference>
<dbReference type="InterPro" id="IPR023753">
    <property type="entry name" value="FAD/NAD-binding_dom"/>
</dbReference>
<protein>
    <submittedName>
        <fullName evidence="7">Oxidoreductase</fullName>
    </submittedName>
</protein>
<dbReference type="RefSeq" id="WP_143914153.1">
    <property type="nucleotide sequence ID" value="NZ_VLNT01000012.1"/>
</dbReference>
<dbReference type="SUPFAM" id="SSF55424">
    <property type="entry name" value="FAD/NAD-linked reductases, dimerisation (C-terminal) domain"/>
    <property type="match status" value="1"/>
</dbReference>
<dbReference type="Gene3D" id="3.50.50.60">
    <property type="entry name" value="FAD/NAD(P)-binding domain"/>
    <property type="match status" value="2"/>
</dbReference>
<evidence type="ECO:0000313" key="7">
    <source>
        <dbReference type="EMBL" id="TSD58749.1"/>
    </source>
</evidence>
<evidence type="ECO:0000256" key="2">
    <source>
        <dbReference type="ARBA" id="ARBA00022630"/>
    </source>
</evidence>
<keyword evidence="3" id="KW-0274">FAD</keyword>
<dbReference type="GO" id="GO:0016651">
    <property type="term" value="F:oxidoreductase activity, acting on NAD(P)H"/>
    <property type="evidence" value="ECO:0007669"/>
    <property type="project" value="TreeGrafter"/>
</dbReference>
<name>A0A554RXB8_9ACTN</name>
<organism evidence="7 8">
    <name type="scientific">Aeromicrobium piscarium</name>
    <dbReference type="NCBI Taxonomy" id="2590901"/>
    <lineage>
        <taxon>Bacteria</taxon>
        <taxon>Bacillati</taxon>
        <taxon>Actinomycetota</taxon>
        <taxon>Actinomycetes</taxon>
        <taxon>Propionibacteriales</taxon>
        <taxon>Nocardioidaceae</taxon>
        <taxon>Aeromicrobium</taxon>
    </lineage>
</organism>
<dbReference type="PANTHER" id="PTHR43557:SF2">
    <property type="entry name" value="RIESKE DOMAIN-CONTAINING PROTEIN-RELATED"/>
    <property type="match status" value="1"/>
</dbReference>
<feature type="domain" description="Reductase C-terminal" evidence="6">
    <location>
        <begin position="336"/>
        <end position="406"/>
    </location>
</feature>
<evidence type="ECO:0000313" key="8">
    <source>
        <dbReference type="Proteomes" id="UP000316988"/>
    </source>
</evidence>
<comment type="caution">
    <text evidence="7">The sequence shown here is derived from an EMBL/GenBank/DDBJ whole genome shotgun (WGS) entry which is preliminary data.</text>
</comment>
<evidence type="ECO:0000256" key="1">
    <source>
        <dbReference type="ARBA" id="ARBA00001974"/>
    </source>
</evidence>
<dbReference type="Pfam" id="PF14759">
    <property type="entry name" value="Reductase_C"/>
    <property type="match status" value="1"/>
</dbReference>
<dbReference type="InterPro" id="IPR016156">
    <property type="entry name" value="FAD/NAD-linked_Rdtase_dimer_sf"/>
</dbReference>
<dbReference type="InterPro" id="IPR036188">
    <property type="entry name" value="FAD/NAD-bd_sf"/>
</dbReference>
<dbReference type="PRINTS" id="PR00411">
    <property type="entry name" value="PNDRDTASEI"/>
</dbReference>
<dbReference type="AlphaFoldDB" id="A0A554RXB8"/>
<accession>A0A554RXB8</accession>
<dbReference type="Proteomes" id="UP000316988">
    <property type="component" value="Unassembled WGS sequence"/>
</dbReference>
<evidence type="ECO:0000259" key="5">
    <source>
        <dbReference type="Pfam" id="PF07992"/>
    </source>
</evidence>